<keyword evidence="1" id="KW-1133">Transmembrane helix</keyword>
<dbReference type="RefSeq" id="WP_009072042.1">
    <property type="nucleotide sequence ID" value="NZ_JH597761.1"/>
</dbReference>
<keyword evidence="1" id="KW-0472">Membrane</keyword>
<dbReference type="STRING" id="671065.MetMK1DRAFT_00015050"/>
<proteinExistence type="predicted"/>
<sequence length="77" mass="8805">MSGVFSLIVLGIGWQEVVSWLDLYYLSSVEIKLIFIIIFYFLILGVLEGIVVYAGAFLVMVEVIPYVIIIMARKIFR</sequence>
<feature type="transmembrane region" description="Helical" evidence="1">
    <location>
        <begin position="23"/>
        <end position="44"/>
    </location>
</feature>
<keyword evidence="1" id="KW-0812">Transmembrane</keyword>
<name>H2C4I3_9CREN</name>
<dbReference type="EMBL" id="JH597761">
    <property type="protein sequence ID" value="EHP71001.1"/>
    <property type="molecule type" value="Genomic_DNA"/>
</dbReference>
<evidence type="ECO:0000313" key="3">
    <source>
        <dbReference type="Proteomes" id="UP000003980"/>
    </source>
</evidence>
<dbReference type="AlphaFoldDB" id="H2C4I3"/>
<dbReference type="HOGENOM" id="CLU_2629807_0_0_2"/>
<dbReference type="OrthoDB" id="41466at2157"/>
<gene>
    <name evidence="2" type="ORF">MetMK1DRAFT_00015050</name>
</gene>
<reference evidence="2 3" key="1">
    <citation type="submission" date="2012-01" db="EMBL/GenBank/DDBJ databases">
        <title>Improved High-Quality Draft sequence of Metallosphaera yellowstonensis MK1.</title>
        <authorList>
            <consortium name="US DOE Joint Genome Institute"/>
            <person name="Lucas S."/>
            <person name="Han J."/>
            <person name="Cheng J.-F."/>
            <person name="Goodwin L."/>
            <person name="Pitluck S."/>
            <person name="Peters L."/>
            <person name="Teshima H."/>
            <person name="Detter J.C."/>
            <person name="Han C."/>
            <person name="Tapia R."/>
            <person name="Land M."/>
            <person name="Hauser L."/>
            <person name="Kyrpides N."/>
            <person name="Kozubal M."/>
            <person name="Macur R.E."/>
            <person name="Jay Z."/>
            <person name="Inskeep W."/>
            <person name="Woyke T."/>
        </authorList>
    </citation>
    <scope>NUCLEOTIDE SEQUENCE [LARGE SCALE GENOMIC DNA]</scope>
    <source>
        <strain evidence="2 3">MK1</strain>
    </source>
</reference>
<accession>H2C4I3</accession>
<feature type="transmembrane region" description="Helical" evidence="1">
    <location>
        <begin position="50"/>
        <end position="72"/>
    </location>
</feature>
<evidence type="ECO:0000313" key="2">
    <source>
        <dbReference type="EMBL" id="EHP71001.1"/>
    </source>
</evidence>
<protein>
    <submittedName>
        <fullName evidence="2">Uncharacterized protein</fullName>
    </submittedName>
</protein>
<organism evidence="2 3">
    <name type="scientific">Metallosphaera yellowstonensis MK1</name>
    <dbReference type="NCBI Taxonomy" id="671065"/>
    <lineage>
        <taxon>Archaea</taxon>
        <taxon>Thermoproteota</taxon>
        <taxon>Thermoprotei</taxon>
        <taxon>Sulfolobales</taxon>
        <taxon>Sulfolobaceae</taxon>
        <taxon>Metallosphaera</taxon>
    </lineage>
</organism>
<dbReference type="Proteomes" id="UP000003980">
    <property type="component" value="Unassembled WGS sequence"/>
</dbReference>
<evidence type="ECO:0000256" key="1">
    <source>
        <dbReference type="SAM" id="Phobius"/>
    </source>
</evidence>
<keyword evidence="3" id="KW-1185">Reference proteome</keyword>